<gene>
    <name evidence="3" type="ORF">EHN07_06720</name>
</gene>
<dbReference type="InterPro" id="IPR053713">
    <property type="entry name" value="Bact_OM_Channel_sf"/>
</dbReference>
<accession>A0A3N5EE03</accession>
<proteinExistence type="predicted"/>
<keyword evidence="4" id="KW-1185">Reference proteome</keyword>
<protein>
    <submittedName>
        <fullName evidence="3">Porin</fullName>
    </submittedName>
</protein>
<dbReference type="PANTHER" id="PTHR38105:SF5">
    <property type="entry name" value="OUTER MEMBRANE PROTEIN"/>
    <property type="match status" value="1"/>
</dbReference>
<organism evidence="3 4">
    <name type="scientific">Buttiauxella warmboldiae</name>
    <dbReference type="NCBI Taxonomy" id="82993"/>
    <lineage>
        <taxon>Bacteria</taxon>
        <taxon>Pseudomonadati</taxon>
        <taxon>Pseudomonadota</taxon>
        <taxon>Gammaproteobacteria</taxon>
        <taxon>Enterobacterales</taxon>
        <taxon>Enterobacteriaceae</taxon>
        <taxon>Buttiauxella</taxon>
    </lineage>
</organism>
<evidence type="ECO:0000256" key="2">
    <source>
        <dbReference type="SAM" id="SignalP"/>
    </source>
</evidence>
<dbReference type="RefSeq" id="WP_124023401.1">
    <property type="nucleotide sequence ID" value="NZ_RPOH01000021.1"/>
</dbReference>
<keyword evidence="1 2" id="KW-0732">Signal</keyword>
<name>A0A3N5EE03_9ENTR</name>
<dbReference type="Gene3D" id="2.40.160.40">
    <property type="entry name" value="monomeric porin ompg"/>
    <property type="match status" value="1"/>
</dbReference>
<reference evidence="3 4" key="1">
    <citation type="submission" date="2018-11" db="EMBL/GenBank/DDBJ databases">
        <title>Draft genome sequence of Buttiauxella warmboldiae CCUG 35512.</title>
        <authorList>
            <person name="Salva-Serra F."/>
            <person name="Marathe N."/>
            <person name="Moore E."/>
            <person name="Svensson L."/>
            <person name="Engstrom-Jakobsson H."/>
        </authorList>
    </citation>
    <scope>NUCLEOTIDE SEQUENCE [LARGE SCALE GENOMIC DNA]</scope>
    <source>
        <strain evidence="3 4">CCUG 35512</strain>
    </source>
</reference>
<dbReference type="AlphaFoldDB" id="A0A3N5EE03"/>
<dbReference type="GO" id="GO:0009279">
    <property type="term" value="C:cell outer membrane"/>
    <property type="evidence" value="ECO:0007669"/>
    <property type="project" value="TreeGrafter"/>
</dbReference>
<evidence type="ECO:0000256" key="1">
    <source>
        <dbReference type="ARBA" id="ARBA00022729"/>
    </source>
</evidence>
<dbReference type="GO" id="GO:0015772">
    <property type="term" value="P:oligosaccharide transport"/>
    <property type="evidence" value="ECO:0007669"/>
    <property type="project" value="TreeGrafter"/>
</dbReference>
<dbReference type="InterPro" id="IPR009331">
    <property type="entry name" value="Oligogalacturonate-sp_porin"/>
</dbReference>
<dbReference type="SUPFAM" id="SSF56935">
    <property type="entry name" value="Porins"/>
    <property type="match status" value="1"/>
</dbReference>
<feature type="signal peptide" evidence="2">
    <location>
        <begin position="1"/>
        <end position="20"/>
    </location>
</feature>
<sequence length="227" mass="26736">MNYKNTTLLATLLVFSSAQAVTLDYRHEYTDVEKTNKDRFLITHRFDNSLGFGLEAMWKNGGNHKQKPYNDMVSNGTEATLSYQFAATDRLNLQPVFVMQSGTAHTGYKPGLYGSYKFNEDFSAALRYRWEYIRYTTPGVEDDNVNRADLWLFYKMAPWVFEYNYFYIHSDKRLRYDNKHGDYEHSVKVQYNIDKNWGPYATILNKSVRNDSDARQTGFRLGVQYRF</sequence>
<dbReference type="GO" id="GO:0015288">
    <property type="term" value="F:porin activity"/>
    <property type="evidence" value="ECO:0007669"/>
    <property type="project" value="TreeGrafter"/>
</dbReference>
<evidence type="ECO:0000313" key="4">
    <source>
        <dbReference type="Proteomes" id="UP000268615"/>
    </source>
</evidence>
<feature type="chain" id="PRO_5018179816" evidence="2">
    <location>
        <begin position="21"/>
        <end position="227"/>
    </location>
</feature>
<evidence type="ECO:0000313" key="3">
    <source>
        <dbReference type="EMBL" id="RPH29332.1"/>
    </source>
</evidence>
<dbReference type="EMBL" id="RPOH01000021">
    <property type="protein sequence ID" value="RPH29332.1"/>
    <property type="molecule type" value="Genomic_DNA"/>
</dbReference>
<dbReference type="PANTHER" id="PTHR38105">
    <property type="entry name" value="OUTER MEMBRANE PROTEIN-RELATED-RELATED"/>
    <property type="match status" value="1"/>
</dbReference>
<comment type="caution">
    <text evidence="3">The sequence shown here is derived from an EMBL/GenBank/DDBJ whole genome shotgun (WGS) entry which is preliminary data.</text>
</comment>
<dbReference type="OrthoDB" id="6587074at2"/>
<dbReference type="Pfam" id="PF06178">
    <property type="entry name" value="KdgM"/>
    <property type="match status" value="1"/>
</dbReference>
<dbReference type="Proteomes" id="UP000268615">
    <property type="component" value="Unassembled WGS sequence"/>
</dbReference>